<dbReference type="eggNOG" id="COG1309">
    <property type="taxonomic scope" value="Bacteria"/>
</dbReference>
<dbReference type="GO" id="GO:0003677">
    <property type="term" value="F:DNA binding"/>
    <property type="evidence" value="ECO:0007669"/>
    <property type="project" value="UniProtKB-UniRule"/>
</dbReference>
<accession>I0LDY8</accession>
<protein>
    <submittedName>
        <fullName evidence="6">Putative transcriptional regulator, TetR family</fullName>
    </submittedName>
</protein>
<feature type="DNA-binding region" description="H-T-H motif" evidence="4">
    <location>
        <begin position="30"/>
        <end position="49"/>
    </location>
</feature>
<organism evidence="6 7">
    <name type="scientific">Micromonospora lupini str. Lupac 08</name>
    <dbReference type="NCBI Taxonomy" id="1150864"/>
    <lineage>
        <taxon>Bacteria</taxon>
        <taxon>Bacillati</taxon>
        <taxon>Actinomycetota</taxon>
        <taxon>Actinomycetes</taxon>
        <taxon>Micromonosporales</taxon>
        <taxon>Micromonosporaceae</taxon>
        <taxon>Micromonospora</taxon>
    </lineage>
</organism>
<dbReference type="AlphaFoldDB" id="I0LDY8"/>
<keyword evidence="7" id="KW-1185">Reference proteome</keyword>
<dbReference type="PANTHER" id="PTHR47506:SF1">
    <property type="entry name" value="HTH-TYPE TRANSCRIPTIONAL REGULATOR YJDC"/>
    <property type="match status" value="1"/>
</dbReference>
<dbReference type="Gene3D" id="1.10.357.10">
    <property type="entry name" value="Tetracycline Repressor, domain 2"/>
    <property type="match status" value="1"/>
</dbReference>
<evidence type="ECO:0000313" key="6">
    <source>
        <dbReference type="EMBL" id="CCH22035.1"/>
    </source>
</evidence>
<dbReference type="SUPFAM" id="SSF46689">
    <property type="entry name" value="Homeodomain-like"/>
    <property type="match status" value="1"/>
</dbReference>
<evidence type="ECO:0000313" key="7">
    <source>
        <dbReference type="Proteomes" id="UP000003448"/>
    </source>
</evidence>
<dbReference type="EMBL" id="CAIE01000046">
    <property type="protein sequence ID" value="CCH22035.1"/>
    <property type="molecule type" value="Genomic_DNA"/>
</dbReference>
<dbReference type="InterPro" id="IPR001647">
    <property type="entry name" value="HTH_TetR"/>
</dbReference>
<feature type="domain" description="HTH tetR-type" evidence="5">
    <location>
        <begin position="7"/>
        <end position="67"/>
    </location>
</feature>
<sequence>MGRRPQPEIRDRLLDGCVDHLLEHGLPVTSLTPVATALGVSPRMLIYHFATKDRLVRAALVEARRRQRALFDEALRHRPDTRYVDTLAAAWTTLSGPRGSRYARLFSVVHALPPSETPWPDFPTMAVHDWLPTIAAGLRADGHASPDVLATLVLAVARGLLLDDRATGEHDRAAEAYRAFLTLLDGSLR</sequence>
<keyword evidence="2 4" id="KW-0238">DNA-binding</keyword>
<dbReference type="OrthoDB" id="5177743at2"/>
<reference evidence="7" key="1">
    <citation type="journal article" date="2012" name="J. Bacteriol.">
        <title>Genome Sequence of Micromonospora lupini Lupac 08, Isolated from Root Nodules of Lupinus angustifolius.</title>
        <authorList>
            <person name="Alonso-Vega P."/>
            <person name="Normand P."/>
            <person name="Bacigalupe R."/>
            <person name="Pujic P."/>
            <person name="Lajus A."/>
            <person name="Vallenet D."/>
            <person name="Carro L."/>
            <person name="Coll P."/>
            <person name="Trujillo M.E."/>
        </authorList>
    </citation>
    <scope>NUCLEOTIDE SEQUENCE [LARGE SCALE GENOMIC DNA]</scope>
    <source>
        <strain evidence="7">Lupac 08</strain>
    </source>
</reference>
<keyword evidence="3" id="KW-0804">Transcription</keyword>
<gene>
    <name evidence="6" type="ORF">MILUP08_46820</name>
</gene>
<dbReference type="Pfam" id="PF00440">
    <property type="entry name" value="TetR_N"/>
    <property type="match status" value="1"/>
</dbReference>
<dbReference type="STRING" id="1150864.MILUP08_46820"/>
<evidence type="ECO:0000259" key="5">
    <source>
        <dbReference type="PROSITE" id="PS50977"/>
    </source>
</evidence>
<evidence type="ECO:0000256" key="4">
    <source>
        <dbReference type="PROSITE-ProRule" id="PRU00335"/>
    </source>
</evidence>
<keyword evidence="1" id="KW-0805">Transcription regulation</keyword>
<dbReference type="PANTHER" id="PTHR47506">
    <property type="entry name" value="TRANSCRIPTIONAL REGULATORY PROTEIN"/>
    <property type="match status" value="1"/>
</dbReference>
<dbReference type="Proteomes" id="UP000003448">
    <property type="component" value="Unassembled WGS sequence"/>
</dbReference>
<evidence type="ECO:0000256" key="3">
    <source>
        <dbReference type="ARBA" id="ARBA00023163"/>
    </source>
</evidence>
<dbReference type="RefSeq" id="WP_007466290.1">
    <property type="nucleotide sequence ID" value="NZ_HF570108.1"/>
</dbReference>
<dbReference type="InterPro" id="IPR009057">
    <property type="entry name" value="Homeodomain-like_sf"/>
</dbReference>
<name>I0LDY8_9ACTN</name>
<evidence type="ECO:0000256" key="2">
    <source>
        <dbReference type="ARBA" id="ARBA00023125"/>
    </source>
</evidence>
<proteinExistence type="predicted"/>
<comment type="caution">
    <text evidence="6">The sequence shown here is derived from an EMBL/GenBank/DDBJ whole genome shotgun (WGS) entry which is preliminary data.</text>
</comment>
<evidence type="ECO:0000256" key="1">
    <source>
        <dbReference type="ARBA" id="ARBA00023015"/>
    </source>
</evidence>
<dbReference type="PROSITE" id="PS50977">
    <property type="entry name" value="HTH_TETR_2"/>
    <property type="match status" value="1"/>
</dbReference>